<keyword evidence="1" id="KW-0472">Membrane</keyword>
<reference evidence="3" key="1">
    <citation type="journal article" date="2019" name="Int. J. Syst. Evol. Microbiol.">
        <title>The Global Catalogue of Microorganisms (GCM) 10K type strain sequencing project: providing services to taxonomists for standard genome sequencing and annotation.</title>
        <authorList>
            <consortium name="The Broad Institute Genomics Platform"/>
            <consortium name="The Broad Institute Genome Sequencing Center for Infectious Disease"/>
            <person name="Wu L."/>
            <person name="Ma J."/>
        </authorList>
    </citation>
    <scope>NUCLEOTIDE SEQUENCE [LARGE SCALE GENOMIC DNA]</scope>
    <source>
        <strain evidence="3">CGMCC 1.18575</strain>
    </source>
</reference>
<sequence>MSKSNKDSSDNGIIVDHNTKKRFRLLIVAFIFILVLFLIVVFALTGNILEIYVEQQIVRSLMPLNRYIHIEGTIQINNPENIEKVSDIFIQLMEENKWFFGGGFKDVDEEGNDI</sequence>
<accession>A0ABW0HP03</accession>
<evidence type="ECO:0000256" key="1">
    <source>
        <dbReference type="SAM" id="Phobius"/>
    </source>
</evidence>
<feature type="transmembrane region" description="Helical" evidence="1">
    <location>
        <begin position="25"/>
        <end position="49"/>
    </location>
</feature>
<comment type="caution">
    <text evidence="2">The sequence shown here is derived from an EMBL/GenBank/DDBJ whole genome shotgun (WGS) entry which is preliminary data.</text>
</comment>
<gene>
    <name evidence="2" type="ORF">ACFPOF_09380</name>
</gene>
<evidence type="ECO:0000313" key="2">
    <source>
        <dbReference type="EMBL" id="MFC5402954.1"/>
    </source>
</evidence>
<keyword evidence="1" id="KW-0812">Transmembrane</keyword>
<keyword evidence="3" id="KW-1185">Reference proteome</keyword>
<proteinExistence type="predicted"/>
<name>A0ABW0HP03_9BACL</name>
<protein>
    <submittedName>
        <fullName evidence="2">Uncharacterized protein</fullName>
    </submittedName>
</protein>
<dbReference type="Proteomes" id="UP001596113">
    <property type="component" value="Unassembled WGS sequence"/>
</dbReference>
<keyword evidence="1" id="KW-1133">Transmembrane helix</keyword>
<dbReference type="RefSeq" id="WP_378131874.1">
    <property type="nucleotide sequence ID" value="NZ_JBHSMI010000017.1"/>
</dbReference>
<dbReference type="EMBL" id="JBHSMI010000017">
    <property type="protein sequence ID" value="MFC5402954.1"/>
    <property type="molecule type" value="Genomic_DNA"/>
</dbReference>
<organism evidence="2 3">
    <name type="scientific">Cohnella soli</name>
    <dbReference type="NCBI Taxonomy" id="425005"/>
    <lineage>
        <taxon>Bacteria</taxon>
        <taxon>Bacillati</taxon>
        <taxon>Bacillota</taxon>
        <taxon>Bacilli</taxon>
        <taxon>Bacillales</taxon>
        <taxon>Paenibacillaceae</taxon>
        <taxon>Cohnella</taxon>
    </lineage>
</organism>
<evidence type="ECO:0000313" key="3">
    <source>
        <dbReference type="Proteomes" id="UP001596113"/>
    </source>
</evidence>